<sequence>MSMQCRVRRSTSNDGLYDREAPFVLREQATPEAPITIRAVTQDKAVFTGRSSWVLDSSSYVVSEGTNERKYVPRNPLTAAEVGPDAPWWMKSNLNKNGKPRAAAPGFPFLL</sequence>
<proteinExistence type="predicted"/>
<comment type="caution">
    <text evidence="1">The sequence shown here is derived from an EMBL/GenBank/DDBJ whole genome shotgun (WGS) entry which is preliminary data.</text>
</comment>
<name>A0ABT4Q5N4_9BACL</name>
<evidence type="ECO:0000313" key="1">
    <source>
        <dbReference type="EMBL" id="MCZ8512129.1"/>
    </source>
</evidence>
<dbReference type="Gene3D" id="2.160.20.10">
    <property type="entry name" value="Single-stranded right-handed beta-helix, Pectin lyase-like"/>
    <property type="match status" value="1"/>
</dbReference>
<accession>A0ABT4Q5N4</accession>
<keyword evidence="2" id="KW-1185">Reference proteome</keyword>
<protein>
    <submittedName>
        <fullName evidence="1">Uncharacterized protein</fullName>
    </submittedName>
</protein>
<dbReference type="Proteomes" id="UP001527882">
    <property type="component" value="Unassembled WGS sequence"/>
</dbReference>
<dbReference type="InterPro" id="IPR012334">
    <property type="entry name" value="Pectin_lyas_fold"/>
</dbReference>
<organism evidence="1 2">
    <name type="scientific">Paenibacillus gyeongsangnamensis</name>
    <dbReference type="NCBI Taxonomy" id="3388067"/>
    <lineage>
        <taxon>Bacteria</taxon>
        <taxon>Bacillati</taxon>
        <taxon>Bacillota</taxon>
        <taxon>Bacilli</taxon>
        <taxon>Bacillales</taxon>
        <taxon>Paenibacillaceae</taxon>
        <taxon>Paenibacillus</taxon>
    </lineage>
</organism>
<reference evidence="1 2" key="1">
    <citation type="submission" date="2022-12" db="EMBL/GenBank/DDBJ databases">
        <title>Draft genome sequence of Paenibacillus sp. dW9.</title>
        <authorList>
            <person name="Choi E.-W."/>
            <person name="Kim D.-U."/>
        </authorList>
    </citation>
    <scope>NUCLEOTIDE SEQUENCE [LARGE SCALE GENOMIC DNA]</scope>
    <source>
        <strain evidence="2">dW9</strain>
    </source>
</reference>
<gene>
    <name evidence="1" type="ORF">O9H85_06755</name>
</gene>
<evidence type="ECO:0000313" key="2">
    <source>
        <dbReference type="Proteomes" id="UP001527882"/>
    </source>
</evidence>
<dbReference type="EMBL" id="JAQAGZ010000004">
    <property type="protein sequence ID" value="MCZ8512129.1"/>
    <property type="molecule type" value="Genomic_DNA"/>
</dbReference>
<dbReference type="RefSeq" id="WP_269880548.1">
    <property type="nucleotide sequence ID" value="NZ_JAQAGZ010000004.1"/>
</dbReference>